<reference evidence="1" key="1">
    <citation type="submission" date="2021-02" db="EMBL/GenBank/DDBJ databases">
        <authorList>
            <person name="Nowell W R."/>
        </authorList>
    </citation>
    <scope>NUCLEOTIDE SEQUENCE</scope>
</reference>
<organism evidence="1 2">
    <name type="scientific">Rotaria sordida</name>
    <dbReference type="NCBI Taxonomy" id="392033"/>
    <lineage>
        <taxon>Eukaryota</taxon>
        <taxon>Metazoa</taxon>
        <taxon>Spiralia</taxon>
        <taxon>Gnathifera</taxon>
        <taxon>Rotifera</taxon>
        <taxon>Eurotatoria</taxon>
        <taxon>Bdelloidea</taxon>
        <taxon>Philodinida</taxon>
        <taxon>Philodinidae</taxon>
        <taxon>Rotaria</taxon>
    </lineage>
</organism>
<name>A0A819NID8_9BILA</name>
<evidence type="ECO:0000313" key="2">
    <source>
        <dbReference type="Proteomes" id="UP000663836"/>
    </source>
</evidence>
<dbReference type="Proteomes" id="UP000663836">
    <property type="component" value="Unassembled WGS sequence"/>
</dbReference>
<accession>A0A819NID8</accession>
<gene>
    <name evidence="1" type="ORF">JBS370_LOCUS26018</name>
</gene>
<dbReference type="EMBL" id="CAJOBD010004482">
    <property type="protein sequence ID" value="CAF3996367.1"/>
    <property type="molecule type" value="Genomic_DNA"/>
</dbReference>
<comment type="caution">
    <text evidence="1">The sequence shown here is derived from an EMBL/GenBank/DDBJ whole genome shotgun (WGS) entry which is preliminary data.</text>
</comment>
<dbReference type="AlphaFoldDB" id="A0A819NID8"/>
<sequence length="79" mass="8856">EIRIRILKQAIKTRSINESTSIPQIQTEKAVRTDLSTLPIAALPIRYDNGAITRNELLEGLSFAVAKISNKKNGRYYSP</sequence>
<proteinExistence type="predicted"/>
<feature type="non-terminal residue" evidence="1">
    <location>
        <position position="1"/>
    </location>
</feature>
<protein>
    <submittedName>
        <fullName evidence="1">Uncharacterized protein</fullName>
    </submittedName>
</protein>
<evidence type="ECO:0000313" key="1">
    <source>
        <dbReference type="EMBL" id="CAF3996367.1"/>
    </source>
</evidence>